<reference evidence="2 3" key="1">
    <citation type="submission" date="2017-02" db="EMBL/GenBank/DDBJ databases">
        <authorList>
            <person name="Peterson S.W."/>
        </authorList>
    </citation>
    <scope>NUCLEOTIDE SEQUENCE [LARGE SCALE GENOMIC DNA]</scope>
    <source>
        <strain evidence="2 3">DSM 21749</strain>
    </source>
</reference>
<evidence type="ECO:0000313" key="3">
    <source>
        <dbReference type="Proteomes" id="UP000190061"/>
    </source>
</evidence>
<proteinExistence type="predicted"/>
<dbReference type="STRING" id="1122188.SAMN02745674_02316"/>
<evidence type="ECO:0000313" key="2">
    <source>
        <dbReference type="EMBL" id="SKA18274.1"/>
    </source>
</evidence>
<dbReference type="EMBL" id="FUXP01000010">
    <property type="protein sequence ID" value="SKA18274.1"/>
    <property type="molecule type" value="Genomic_DNA"/>
</dbReference>
<gene>
    <name evidence="2" type="ORF">SAMN02745674_02316</name>
</gene>
<protein>
    <recommendedName>
        <fullName evidence="4">Lipoprotein</fullName>
    </recommendedName>
</protein>
<feature type="chain" id="PRO_5012052307" description="Lipoprotein" evidence="1">
    <location>
        <begin position="28"/>
        <end position="190"/>
    </location>
</feature>
<dbReference type="PROSITE" id="PS51257">
    <property type="entry name" value="PROKAR_LIPOPROTEIN"/>
    <property type="match status" value="1"/>
</dbReference>
<evidence type="ECO:0000256" key="1">
    <source>
        <dbReference type="SAM" id="SignalP"/>
    </source>
</evidence>
<evidence type="ECO:0008006" key="4">
    <source>
        <dbReference type="Google" id="ProtNLM"/>
    </source>
</evidence>
<dbReference type="AlphaFoldDB" id="A0A1T4RQN1"/>
<accession>A0A1T4RQN1</accession>
<name>A0A1T4RQN1_9GAMM</name>
<keyword evidence="3" id="KW-1185">Reference proteome</keyword>
<feature type="signal peptide" evidence="1">
    <location>
        <begin position="1"/>
        <end position="27"/>
    </location>
</feature>
<organism evidence="2 3">
    <name type="scientific">Lysobacter spongiicola DSM 21749</name>
    <dbReference type="NCBI Taxonomy" id="1122188"/>
    <lineage>
        <taxon>Bacteria</taxon>
        <taxon>Pseudomonadati</taxon>
        <taxon>Pseudomonadota</taxon>
        <taxon>Gammaproteobacteria</taxon>
        <taxon>Lysobacterales</taxon>
        <taxon>Lysobacteraceae</taxon>
        <taxon>Novilysobacter</taxon>
    </lineage>
</organism>
<sequence length="190" mass="20251">MRPAHASPDPVSRLLLRIVLGAMLALASTACSTRAVRTDVDYAMVLPPFAERTRLQQDDVFLMAAPIESPLPLFPGDVDPHELAGAVSVCIELVVDEHGEVSSIEPLDIGSSCTDVSGYPGSSFLREVTGAVARWSFIAAAICTPAENDGEDCESPEAMVRAIPVKLSYMFAFTRDGEVGGVTSPRSVMR</sequence>
<dbReference type="Proteomes" id="UP000190061">
    <property type="component" value="Unassembled WGS sequence"/>
</dbReference>
<keyword evidence="1" id="KW-0732">Signal</keyword>